<name>A0A1B6LUD2_9HEMI</name>
<gene>
    <name evidence="2" type="ORF">g.51177</name>
</gene>
<dbReference type="EMBL" id="GEBQ01012692">
    <property type="protein sequence ID" value="JAT27285.1"/>
    <property type="molecule type" value="Transcribed_RNA"/>
</dbReference>
<dbReference type="AlphaFoldDB" id="A0A1B6LUD2"/>
<proteinExistence type="predicted"/>
<protein>
    <submittedName>
        <fullName evidence="2">Uncharacterized protein</fullName>
    </submittedName>
</protein>
<reference evidence="2" key="1">
    <citation type="submission" date="2015-11" db="EMBL/GenBank/DDBJ databases">
        <title>De novo transcriptome assembly of four potential Pierce s Disease insect vectors from Arizona vineyards.</title>
        <authorList>
            <person name="Tassone E.E."/>
        </authorList>
    </citation>
    <scope>NUCLEOTIDE SEQUENCE</scope>
</reference>
<accession>A0A1B6LUD2</accession>
<sequence>SKTQRQLENGSLSCNTSKSIDTSREHNSNMVENILDEKEKEICPTIIKAGNQSTWVSGEELDFCLNPLSSKSMQSTDEKKKLTDKSCIKHLPCSNTTLILTEKNKKDCITSIDNDGSFEEERTYLLLGSHNLSQNLSCERNNDAINNLHRIENRYLVIESGNKPEDIESNDIFNNSLGKHLTNDDPSNNRLELIGKTNDNKHCSNFTGKKRELSDNNNDDKKGKVKRKCLKREWTPEENEAIVEFFRDNLTKAKIPSKFECEDCIEEYECLVSRDWVSVKSKVYNLIVQSIKHNKLIRDGTTTIICNERKMSTEESYCIYDCK</sequence>
<organism evidence="2">
    <name type="scientific">Graphocephala atropunctata</name>
    <dbReference type="NCBI Taxonomy" id="36148"/>
    <lineage>
        <taxon>Eukaryota</taxon>
        <taxon>Metazoa</taxon>
        <taxon>Ecdysozoa</taxon>
        <taxon>Arthropoda</taxon>
        <taxon>Hexapoda</taxon>
        <taxon>Insecta</taxon>
        <taxon>Pterygota</taxon>
        <taxon>Neoptera</taxon>
        <taxon>Paraneoptera</taxon>
        <taxon>Hemiptera</taxon>
        <taxon>Auchenorrhyncha</taxon>
        <taxon>Membracoidea</taxon>
        <taxon>Cicadellidae</taxon>
        <taxon>Cicadellinae</taxon>
        <taxon>Cicadellini</taxon>
        <taxon>Graphocephala</taxon>
    </lineage>
</organism>
<evidence type="ECO:0000313" key="2">
    <source>
        <dbReference type="EMBL" id="JAT27285.1"/>
    </source>
</evidence>
<feature type="non-terminal residue" evidence="2">
    <location>
        <position position="1"/>
    </location>
</feature>
<feature type="compositionally biased region" description="Polar residues" evidence="1">
    <location>
        <begin position="1"/>
        <end position="20"/>
    </location>
</feature>
<feature type="region of interest" description="Disordered" evidence="1">
    <location>
        <begin position="1"/>
        <end position="25"/>
    </location>
</feature>
<evidence type="ECO:0000256" key="1">
    <source>
        <dbReference type="SAM" id="MobiDB-lite"/>
    </source>
</evidence>